<keyword evidence="2" id="KW-1185">Reference proteome</keyword>
<comment type="caution">
    <text evidence="1">The sequence shown here is derived from an EMBL/GenBank/DDBJ whole genome shotgun (WGS) entry which is preliminary data.</text>
</comment>
<dbReference type="Proteomes" id="UP000596742">
    <property type="component" value="Unassembled WGS sequence"/>
</dbReference>
<reference evidence="1" key="1">
    <citation type="submission" date="2018-11" db="EMBL/GenBank/DDBJ databases">
        <authorList>
            <person name="Alioto T."/>
            <person name="Alioto T."/>
        </authorList>
    </citation>
    <scope>NUCLEOTIDE SEQUENCE</scope>
</reference>
<gene>
    <name evidence="1" type="ORF">MGAL_10B045464</name>
</gene>
<dbReference type="AlphaFoldDB" id="A0A8B6CXI3"/>
<sequence>METKLKAIRDGNSAAVMKLWTKFEEFKENPDNVEMGEFKVIKDAVTQKKTILHVLNEKMIEFLHEDHTEQDITDSVDYNSSLMPIQTLNSLKAQLEGRAAQTVEGFDFTNGNYLIAVNLLRDWFGQSSKLIHAYMKTRTDK</sequence>
<dbReference type="InterPro" id="IPR005312">
    <property type="entry name" value="DUF1759"/>
</dbReference>
<dbReference type="OrthoDB" id="5978872at2759"/>
<evidence type="ECO:0000313" key="2">
    <source>
        <dbReference type="Proteomes" id="UP000596742"/>
    </source>
</evidence>
<evidence type="ECO:0000313" key="1">
    <source>
        <dbReference type="EMBL" id="VDI11025.1"/>
    </source>
</evidence>
<proteinExistence type="predicted"/>
<organism evidence="1 2">
    <name type="scientific">Mytilus galloprovincialis</name>
    <name type="common">Mediterranean mussel</name>
    <dbReference type="NCBI Taxonomy" id="29158"/>
    <lineage>
        <taxon>Eukaryota</taxon>
        <taxon>Metazoa</taxon>
        <taxon>Spiralia</taxon>
        <taxon>Lophotrochozoa</taxon>
        <taxon>Mollusca</taxon>
        <taxon>Bivalvia</taxon>
        <taxon>Autobranchia</taxon>
        <taxon>Pteriomorphia</taxon>
        <taxon>Mytilida</taxon>
        <taxon>Mytiloidea</taxon>
        <taxon>Mytilidae</taxon>
        <taxon>Mytilinae</taxon>
        <taxon>Mytilus</taxon>
    </lineage>
</organism>
<dbReference type="Pfam" id="PF03564">
    <property type="entry name" value="DUF1759"/>
    <property type="match status" value="1"/>
</dbReference>
<protein>
    <submittedName>
        <fullName evidence="1">Uncharacterized protein</fullName>
    </submittedName>
</protein>
<name>A0A8B6CXI3_MYTGA</name>
<dbReference type="EMBL" id="UYJE01002466">
    <property type="protein sequence ID" value="VDI11025.1"/>
    <property type="molecule type" value="Genomic_DNA"/>
</dbReference>
<accession>A0A8B6CXI3</accession>